<dbReference type="InterPro" id="IPR001611">
    <property type="entry name" value="Leu-rich_rpt"/>
</dbReference>
<proteinExistence type="predicted"/>
<dbReference type="InterPro" id="IPR027417">
    <property type="entry name" value="P-loop_NTPase"/>
</dbReference>
<evidence type="ECO:0000256" key="3">
    <source>
        <dbReference type="ARBA" id="ARBA00022614"/>
    </source>
</evidence>
<evidence type="ECO:0000256" key="5">
    <source>
        <dbReference type="ARBA" id="ARBA00022741"/>
    </source>
</evidence>
<dbReference type="InterPro" id="IPR032675">
    <property type="entry name" value="LRR_dom_sf"/>
</dbReference>
<feature type="domain" description="NACHT" evidence="7">
    <location>
        <begin position="227"/>
        <end position="361"/>
    </location>
</feature>
<organism evidence="8 9">
    <name type="scientific">Pygocentrus nattereri</name>
    <name type="common">Red-bellied piranha</name>
    <dbReference type="NCBI Taxonomy" id="42514"/>
    <lineage>
        <taxon>Eukaryota</taxon>
        <taxon>Metazoa</taxon>
        <taxon>Chordata</taxon>
        <taxon>Craniata</taxon>
        <taxon>Vertebrata</taxon>
        <taxon>Euteleostomi</taxon>
        <taxon>Actinopterygii</taxon>
        <taxon>Neopterygii</taxon>
        <taxon>Teleostei</taxon>
        <taxon>Ostariophysi</taxon>
        <taxon>Characiformes</taxon>
        <taxon>Characoidei</taxon>
        <taxon>Pygocentrus</taxon>
    </lineage>
</organism>
<evidence type="ECO:0000313" key="9">
    <source>
        <dbReference type="Proteomes" id="UP001501920"/>
    </source>
</evidence>
<keyword evidence="5" id="KW-0547">Nucleotide-binding</keyword>
<dbReference type="Pfam" id="PF05729">
    <property type="entry name" value="NACHT"/>
    <property type="match status" value="1"/>
</dbReference>
<sequence>MQCYLFLSVRQRRASSPTSSHLSLKCDRSRDATSSFRADFLADQRDQLARSGTQSDLSQQTYLSATLRLFEERFIGFVKEEIQKISRILRPDYTGGVEVSEEDEDGRDAREASLKIAVHILKGMKELDLVEKLVKLERVCSQQKNLKHNLKSKTQRIFEGIAKHGNPAHLDKIYTELYITEGGSGTLNSDHEVRQMEVSYRGSVAEETQINLEDIFKPLPGQEKTIRTVLTRGIAGIGKTVSVQKFILDWAEGRANQDIHFMFPLPFRELNLMSEKQFSLEGLLHCFFKEMKDLGLSVLEEYKVVFVFDGLDECRLPLNFKSNEMCADLTKPTSLDVLLTNLIMGNLLPSALLWITSRPAAANQLPARCVDQVTEVRGFNDREKEVYFYKKISEESVASRIVQHVRSSRSLHIMCHIPVFCWISATVLERLLREAKSRRVPKSLTEMYTHFLIFQTVQRNEKYSEGHDMDPCLTKENIHSLGKLAFQQLCKGNLIFYENDLRECGIDVKDASVYSGVCTQIFREELYQSKVYCFVHLSFQEYLAALFVYLSWVSFKNQSQEPEANFQELCLSSTLFDLQKSAVDLALRSKNGHLDLFLQFLLGLSLESNQILLRNLLTQEVSAEESHQETVQYIKLKLGENLRPEKSINLFHCLHELNDDSLVKEIQSYLSSRNLSSENLSPAQWSALVFVLLTSDDRIEVFDLSKYVQSDEGFKRLKLVAKASRTVKLSSCKLTKAICHSLGAVLASNSCATRILDISYNDLQDTGVKQLCIGLRNPLCLLETLNLQFCGIRRDGCSALVSALESNPSHLRELDLSYNPTGNDALTALLAFLPDCRLETLRISGCRVTKEGCVFLESAINAKPCHLRNLDLSDNSIGDLGAGVFSALLTNENCKIEYLRLEKCNITWKSCKILEGASTSVSCCLKELDLSDNDLQDTGVKQLAYDLKKCKLQKLKLSNCRFTEKGFLALASALKSNPTCLKELDVSMNFPGSKGMRELLSALQQHSCALQTLCVDTCSLDSEICASFSTTLTQNSSLRELSLSNNNIGDEGVRSLLIGLQSGLSPLKILRLSDCSLTESSCEILASTLSSNTTGLIELDLRRNSLGQNGTVFLCSISTINLRL</sequence>
<evidence type="ECO:0000259" key="7">
    <source>
        <dbReference type="PROSITE" id="PS50837"/>
    </source>
</evidence>
<dbReference type="FunFam" id="3.40.50.300:FF:001524">
    <property type="entry name" value="Si:dkey-126g1.7"/>
    <property type="match status" value="1"/>
</dbReference>
<evidence type="ECO:0000256" key="6">
    <source>
        <dbReference type="ARBA" id="ARBA00022840"/>
    </source>
</evidence>
<evidence type="ECO:0000256" key="1">
    <source>
        <dbReference type="ARBA" id="ARBA00004496"/>
    </source>
</evidence>
<dbReference type="AlphaFoldDB" id="A0AAR2K9R1"/>
<dbReference type="Pfam" id="PF13516">
    <property type="entry name" value="LRR_6"/>
    <property type="match status" value="6"/>
</dbReference>
<dbReference type="GeneTree" id="ENSGT01150000286904"/>
<dbReference type="Ensembl" id="ENSPNAT00000052387.1">
    <property type="protein sequence ID" value="ENSPNAP00000058841.1"/>
    <property type="gene ID" value="ENSPNAG00000026073.2"/>
</dbReference>
<accession>A0AAR2K9R1</accession>
<reference evidence="8 9" key="1">
    <citation type="submission" date="2020-10" db="EMBL/GenBank/DDBJ databases">
        <title>Pygocentrus nattereri (red-bellied piranha) genome, fPygNat1, primary haplotype.</title>
        <authorList>
            <person name="Myers G."/>
            <person name="Meyer A."/>
            <person name="Karagic N."/>
            <person name="Pippel M."/>
            <person name="Winkler S."/>
            <person name="Tracey A."/>
            <person name="Wood J."/>
            <person name="Formenti G."/>
            <person name="Howe K."/>
            <person name="Fedrigo O."/>
            <person name="Jarvis E.D."/>
        </authorList>
    </citation>
    <scope>NUCLEOTIDE SEQUENCE [LARGE SCALE GENOMIC DNA]</scope>
</reference>
<dbReference type="PROSITE" id="PS50837">
    <property type="entry name" value="NACHT"/>
    <property type="match status" value="1"/>
</dbReference>
<dbReference type="PROSITE" id="PS51450">
    <property type="entry name" value="LRR"/>
    <property type="match status" value="2"/>
</dbReference>
<dbReference type="InterPro" id="IPR006553">
    <property type="entry name" value="Leu-rich_rpt_Cys-con_subtyp"/>
</dbReference>
<dbReference type="GO" id="GO:0005524">
    <property type="term" value="F:ATP binding"/>
    <property type="evidence" value="ECO:0007669"/>
    <property type="project" value="UniProtKB-KW"/>
</dbReference>
<dbReference type="SUPFAM" id="SSF52047">
    <property type="entry name" value="RNI-like"/>
    <property type="match status" value="2"/>
</dbReference>
<comment type="subcellular location">
    <subcellularLocation>
        <location evidence="1">Cytoplasm</location>
    </subcellularLocation>
</comment>
<keyword evidence="6" id="KW-0067">ATP-binding</keyword>
<dbReference type="InterPro" id="IPR029495">
    <property type="entry name" value="NACHT-assoc"/>
</dbReference>
<dbReference type="Proteomes" id="UP001501920">
    <property type="component" value="Chromosome 9"/>
</dbReference>
<keyword evidence="3" id="KW-0433">Leucine-rich repeat</keyword>
<dbReference type="Gene3D" id="3.80.10.10">
    <property type="entry name" value="Ribonuclease Inhibitor"/>
    <property type="match status" value="2"/>
</dbReference>
<dbReference type="Pfam" id="PF14484">
    <property type="entry name" value="FISNA"/>
    <property type="match status" value="1"/>
</dbReference>
<dbReference type="PANTHER" id="PTHR24106">
    <property type="entry name" value="NACHT, LRR AND CARD DOMAINS-CONTAINING"/>
    <property type="match status" value="1"/>
</dbReference>
<dbReference type="SMART" id="SM00367">
    <property type="entry name" value="LRR_CC"/>
    <property type="match status" value="3"/>
</dbReference>
<dbReference type="SMART" id="SM01288">
    <property type="entry name" value="FISNA"/>
    <property type="match status" value="1"/>
</dbReference>
<dbReference type="InterPro" id="IPR051261">
    <property type="entry name" value="NLR"/>
</dbReference>
<keyword evidence="9" id="KW-1185">Reference proteome</keyword>
<evidence type="ECO:0000313" key="8">
    <source>
        <dbReference type="Ensembl" id="ENSPNAP00000058841.1"/>
    </source>
</evidence>
<dbReference type="InterPro" id="IPR007111">
    <property type="entry name" value="NACHT_NTPase"/>
</dbReference>
<dbReference type="Pfam" id="PF17776">
    <property type="entry name" value="NLRC4_HD2"/>
    <property type="match status" value="1"/>
</dbReference>
<dbReference type="InterPro" id="IPR041075">
    <property type="entry name" value="NOD1/2_WH"/>
</dbReference>
<dbReference type="GO" id="GO:0005737">
    <property type="term" value="C:cytoplasm"/>
    <property type="evidence" value="ECO:0007669"/>
    <property type="project" value="UniProtKB-SubCell"/>
</dbReference>
<keyword evidence="2" id="KW-0963">Cytoplasm</keyword>
<name>A0AAR2K9R1_PYGNA</name>
<evidence type="ECO:0000256" key="4">
    <source>
        <dbReference type="ARBA" id="ARBA00022737"/>
    </source>
</evidence>
<reference evidence="8" key="2">
    <citation type="submission" date="2025-08" db="UniProtKB">
        <authorList>
            <consortium name="Ensembl"/>
        </authorList>
    </citation>
    <scope>IDENTIFICATION</scope>
</reference>
<dbReference type="Pfam" id="PF17779">
    <property type="entry name" value="WHD_NOD2"/>
    <property type="match status" value="1"/>
</dbReference>
<dbReference type="Gene3D" id="3.40.50.300">
    <property type="entry name" value="P-loop containing nucleotide triphosphate hydrolases"/>
    <property type="match status" value="1"/>
</dbReference>
<keyword evidence="4" id="KW-0677">Repeat</keyword>
<reference evidence="8" key="3">
    <citation type="submission" date="2025-09" db="UniProtKB">
        <authorList>
            <consortium name="Ensembl"/>
        </authorList>
    </citation>
    <scope>IDENTIFICATION</scope>
</reference>
<dbReference type="InterPro" id="IPR041267">
    <property type="entry name" value="NLRP_HD2"/>
</dbReference>
<evidence type="ECO:0000256" key="2">
    <source>
        <dbReference type="ARBA" id="ARBA00022490"/>
    </source>
</evidence>
<dbReference type="SMART" id="SM00368">
    <property type="entry name" value="LRR_RI"/>
    <property type="match status" value="11"/>
</dbReference>
<protein>
    <recommendedName>
        <fullName evidence="7">NACHT domain-containing protein</fullName>
    </recommendedName>
</protein>